<dbReference type="PANTHER" id="PTHR45080">
    <property type="entry name" value="CONTACTIN 5"/>
    <property type="match status" value="1"/>
</dbReference>
<keyword evidence="7" id="KW-1185">Reference proteome</keyword>
<feature type="region of interest" description="Disordered" evidence="4">
    <location>
        <begin position="178"/>
        <end position="206"/>
    </location>
</feature>
<sequence length="206" mass="22960">MNIKRSVGPYILWIKVKGVCSALEAKVDYRFVYLSNFSVVMEDRRYLGGGVKISVIIGIAATQSSNQYRIPRITEQPTDTVVPRHDPTTLNCKADGFPEPSIEWFKDGELVTTAGDSRRVLLPTGSLFFLSVTHSRKESDQGTYWCLARNQAGFARSRNASLDVAAVVKVFQTDASEKRKDWEEKKVDEVTCGSSDTDDLGEIRDG</sequence>
<proteinExistence type="predicted"/>
<dbReference type="GO" id="GO:0007156">
    <property type="term" value="P:homophilic cell adhesion via plasma membrane adhesion molecules"/>
    <property type="evidence" value="ECO:0007669"/>
    <property type="project" value="TreeGrafter"/>
</dbReference>
<evidence type="ECO:0000313" key="7">
    <source>
        <dbReference type="Proteomes" id="UP001367676"/>
    </source>
</evidence>
<evidence type="ECO:0000256" key="2">
    <source>
        <dbReference type="ARBA" id="ARBA00023157"/>
    </source>
</evidence>
<name>A0AAN9TU04_9HEMI</name>
<dbReference type="GO" id="GO:0005886">
    <property type="term" value="C:plasma membrane"/>
    <property type="evidence" value="ECO:0007669"/>
    <property type="project" value="TreeGrafter"/>
</dbReference>
<dbReference type="InterPro" id="IPR013783">
    <property type="entry name" value="Ig-like_fold"/>
</dbReference>
<dbReference type="Proteomes" id="UP001367676">
    <property type="component" value="Unassembled WGS sequence"/>
</dbReference>
<evidence type="ECO:0000256" key="1">
    <source>
        <dbReference type="ARBA" id="ARBA00022729"/>
    </source>
</evidence>
<keyword evidence="1" id="KW-0732">Signal</keyword>
<reference evidence="6 7" key="1">
    <citation type="submission" date="2024-03" db="EMBL/GenBank/DDBJ databases">
        <title>Adaptation during the transition from Ophiocordyceps entomopathogen to insect associate is accompanied by gene loss and intensified selection.</title>
        <authorList>
            <person name="Ward C.M."/>
            <person name="Onetto C.A."/>
            <person name="Borneman A.R."/>
        </authorList>
    </citation>
    <scope>NUCLEOTIDE SEQUENCE [LARGE SCALE GENOMIC DNA]</scope>
    <source>
        <strain evidence="6">AWRI1</strain>
        <tissue evidence="6">Single Adult Female</tissue>
    </source>
</reference>
<gene>
    <name evidence="6" type="ORF">V9T40_004919</name>
</gene>
<dbReference type="Pfam" id="PF13927">
    <property type="entry name" value="Ig_3"/>
    <property type="match status" value="1"/>
</dbReference>
<dbReference type="PROSITE" id="PS50835">
    <property type="entry name" value="IG_LIKE"/>
    <property type="match status" value="1"/>
</dbReference>
<dbReference type="GO" id="GO:0030424">
    <property type="term" value="C:axon"/>
    <property type="evidence" value="ECO:0007669"/>
    <property type="project" value="TreeGrafter"/>
</dbReference>
<dbReference type="SMART" id="SM00409">
    <property type="entry name" value="IG"/>
    <property type="match status" value="1"/>
</dbReference>
<dbReference type="Gene3D" id="2.60.40.10">
    <property type="entry name" value="Immunoglobulins"/>
    <property type="match status" value="1"/>
</dbReference>
<dbReference type="AlphaFoldDB" id="A0AAN9TU04"/>
<keyword evidence="3" id="KW-0393">Immunoglobulin domain</keyword>
<dbReference type="InterPro" id="IPR050958">
    <property type="entry name" value="Cell_Adh-Cytoskel_Orgn"/>
</dbReference>
<dbReference type="SUPFAM" id="SSF48726">
    <property type="entry name" value="Immunoglobulin"/>
    <property type="match status" value="1"/>
</dbReference>
<dbReference type="InterPro" id="IPR003598">
    <property type="entry name" value="Ig_sub2"/>
</dbReference>
<dbReference type="GO" id="GO:0008046">
    <property type="term" value="F:axon guidance receptor activity"/>
    <property type="evidence" value="ECO:0007669"/>
    <property type="project" value="TreeGrafter"/>
</dbReference>
<protein>
    <recommendedName>
        <fullName evidence="5">Ig-like domain-containing protein</fullName>
    </recommendedName>
</protein>
<dbReference type="GO" id="GO:0050808">
    <property type="term" value="P:synapse organization"/>
    <property type="evidence" value="ECO:0007669"/>
    <property type="project" value="TreeGrafter"/>
</dbReference>
<evidence type="ECO:0000259" key="5">
    <source>
        <dbReference type="PROSITE" id="PS50835"/>
    </source>
</evidence>
<organism evidence="6 7">
    <name type="scientific">Parthenolecanium corni</name>
    <dbReference type="NCBI Taxonomy" id="536013"/>
    <lineage>
        <taxon>Eukaryota</taxon>
        <taxon>Metazoa</taxon>
        <taxon>Ecdysozoa</taxon>
        <taxon>Arthropoda</taxon>
        <taxon>Hexapoda</taxon>
        <taxon>Insecta</taxon>
        <taxon>Pterygota</taxon>
        <taxon>Neoptera</taxon>
        <taxon>Paraneoptera</taxon>
        <taxon>Hemiptera</taxon>
        <taxon>Sternorrhyncha</taxon>
        <taxon>Coccoidea</taxon>
        <taxon>Coccidae</taxon>
        <taxon>Parthenolecanium</taxon>
    </lineage>
</organism>
<dbReference type="InterPro" id="IPR007110">
    <property type="entry name" value="Ig-like_dom"/>
</dbReference>
<evidence type="ECO:0000313" key="6">
    <source>
        <dbReference type="EMBL" id="KAK7583956.1"/>
    </source>
</evidence>
<dbReference type="SMART" id="SM00408">
    <property type="entry name" value="IGc2"/>
    <property type="match status" value="1"/>
</dbReference>
<dbReference type="InterPro" id="IPR003599">
    <property type="entry name" value="Ig_sub"/>
</dbReference>
<dbReference type="EMBL" id="JBBCAQ010000032">
    <property type="protein sequence ID" value="KAK7583956.1"/>
    <property type="molecule type" value="Genomic_DNA"/>
</dbReference>
<keyword evidence="2" id="KW-1015">Disulfide bond</keyword>
<evidence type="ECO:0000256" key="3">
    <source>
        <dbReference type="ARBA" id="ARBA00023319"/>
    </source>
</evidence>
<feature type="compositionally biased region" description="Basic and acidic residues" evidence="4">
    <location>
        <begin position="178"/>
        <end position="189"/>
    </location>
</feature>
<dbReference type="PANTHER" id="PTHR45080:SF8">
    <property type="entry name" value="IG-LIKE DOMAIN-CONTAINING PROTEIN"/>
    <property type="match status" value="1"/>
</dbReference>
<comment type="caution">
    <text evidence="6">The sequence shown here is derived from an EMBL/GenBank/DDBJ whole genome shotgun (WGS) entry which is preliminary data.</text>
</comment>
<dbReference type="InterPro" id="IPR036179">
    <property type="entry name" value="Ig-like_dom_sf"/>
</dbReference>
<dbReference type="GO" id="GO:0043025">
    <property type="term" value="C:neuronal cell body"/>
    <property type="evidence" value="ECO:0007669"/>
    <property type="project" value="TreeGrafter"/>
</dbReference>
<evidence type="ECO:0000256" key="4">
    <source>
        <dbReference type="SAM" id="MobiDB-lite"/>
    </source>
</evidence>
<feature type="domain" description="Ig-like" evidence="5">
    <location>
        <begin position="71"/>
        <end position="161"/>
    </location>
</feature>
<accession>A0AAN9TU04</accession>
<dbReference type="FunFam" id="2.60.40.10:FF:000026">
    <property type="entry name" value="roundabout homolog 2 isoform X1"/>
    <property type="match status" value="1"/>
</dbReference>